<evidence type="ECO:0000256" key="2">
    <source>
        <dbReference type="ARBA" id="ARBA00001933"/>
    </source>
</evidence>
<evidence type="ECO:0000256" key="6">
    <source>
        <dbReference type="PIRSR" id="PIRSR600821-50"/>
    </source>
</evidence>
<dbReference type="RefSeq" id="WP_193953814.1">
    <property type="nucleotide sequence ID" value="NZ_JADEYS010000013.1"/>
</dbReference>
<dbReference type="PRINTS" id="PR00992">
    <property type="entry name" value="ALARACEMASE"/>
</dbReference>
<dbReference type="GO" id="GO:0008784">
    <property type="term" value="F:alanine racemase activity"/>
    <property type="evidence" value="ECO:0007669"/>
    <property type="project" value="UniProtKB-UniRule"/>
</dbReference>
<dbReference type="Pfam" id="PF01168">
    <property type="entry name" value="Ala_racemase_N"/>
    <property type="match status" value="1"/>
</dbReference>
<dbReference type="Gene3D" id="2.40.37.10">
    <property type="entry name" value="Lyase, Ornithine Decarboxylase, Chain A, domain 1"/>
    <property type="match status" value="1"/>
</dbReference>
<dbReference type="InterPro" id="IPR009006">
    <property type="entry name" value="Ala_racemase/Decarboxylase_C"/>
</dbReference>
<evidence type="ECO:0000313" key="10">
    <source>
        <dbReference type="Proteomes" id="UP000640333"/>
    </source>
</evidence>
<dbReference type="Proteomes" id="UP000640333">
    <property type="component" value="Unassembled WGS sequence"/>
</dbReference>
<dbReference type="AlphaFoldDB" id="A0A8J7FVL7"/>
<gene>
    <name evidence="9" type="primary">alr</name>
    <name evidence="9" type="ORF">IOQ59_13015</name>
</gene>
<comment type="function">
    <text evidence="5">Catalyzes the interconversion of L-alanine and D-alanine. May also act on other amino acids.</text>
</comment>
<dbReference type="SMART" id="SM01005">
    <property type="entry name" value="Ala_racemase_C"/>
    <property type="match status" value="1"/>
</dbReference>
<evidence type="ECO:0000256" key="7">
    <source>
        <dbReference type="PIRSR" id="PIRSR600821-52"/>
    </source>
</evidence>
<dbReference type="EC" id="5.1.1.1" evidence="5"/>
<comment type="cofactor">
    <cofactor evidence="2 5 6">
        <name>pyridoxal 5'-phosphate</name>
        <dbReference type="ChEBI" id="CHEBI:597326"/>
    </cofactor>
</comment>
<dbReference type="SUPFAM" id="SSF51419">
    <property type="entry name" value="PLP-binding barrel"/>
    <property type="match status" value="1"/>
</dbReference>
<evidence type="ECO:0000259" key="8">
    <source>
        <dbReference type="SMART" id="SM01005"/>
    </source>
</evidence>
<dbReference type="GO" id="GO:0030170">
    <property type="term" value="F:pyridoxal phosphate binding"/>
    <property type="evidence" value="ECO:0007669"/>
    <property type="project" value="UniProtKB-UniRule"/>
</dbReference>
<dbReference type="HAMAP" id="MF_01201">
    <property type="entry name" value="Ala_racemase"/>
    <property type="match status" value="1"/>
</dbReference>
<feature type="domain" description="Alanine racemase C-terminal" evidence="8">
    <location>
        <begin position="238"/>
        <end position="359"/>
    </location>
</feature>
<organism evidence="9 10">
    <name type="scientific">Pontibacterium sinense</name>
    <dbReference type="NCBI Taxonomy" id="2781979"/>
    <lineage>
        <taxon>Bacteria</taxon>
        <taxon>Pseudomonadati</taxon>
        <taxon>Pseudomonadota</taxon>
        <taxon>Gammaproteobacteria</taxon>
        <taxon>Oceanospirillales</taxon>
        <taxon>Oceanospirillaceae</taxon>
        <taxon>Pontibacterium</taxon>
    </lineage>
</organism>
<evidence type="ECO:0000256" key="3">
    <source>
        <dbReference type="ARBA" id="ARBA00022898"/>
    </source>
</evidence>
<comment type="pathway">
    <text evidence="5">Amino-acid biosynthesis; D-alanine biosynthesis; D-alanine from L-alanine: step 1/1.</text>
</comment>
<feature type="binding site" evidence="5 7">
    <location>
        <position position="306"/>
    </location>
    <ligand>
        <name>substrate</name>
    </ligand>
</feature>
<keyword evidence="10" id="KW-1185">Reference proteome</keyword>
<dbReference type="Gene3D" id="3.20.20.10">
    <property type="entry name" value="Alanine racemase"/>
    <property type="match status" value="1"/>
</dbReference>
<evidence type="ECO:0000256" key="4">
    <source>
        <dbReference type="ARBA" id="ARBA00023235"/>
    </source>
</evidence>
<comment type="caution">
    <text evidence="9">The sequence shown here is derived from an EMBL/GenBank/DDBJ whole genome shotgun (WGS) entry which is preliminary data.</text>
</comment>
<dbReference type="Pfam" id="PF00842">
    <property type="entry name" value="Ala_racemase_C"/>
    <property type="match status" value="1"/>
</dbReference>
<dbReference type="InterPro" id="IPR001608">
    <property type="entry name" value="Ala_racemase_N"/>
</dbReference>
<protein>
    <recommendedName>
        <fullName evidence="5">Alanine racemase</fullName>
        <ecNumber evidence="5">5.1.1.1</ecNumber>
    </recommendedName>
</protein>
<accession>A0A8J7FVL7</accession>
<dbReference type="InterPro" id="IPR011079">
    <property type="entry name" value="Ala_racemase_C"/>
</dbReference>
<feature type="binding site" evidence="5 7">
    <location>
        <position position="131"/>
    </location>
    <ligand>
        <name>substrate</name>
    </ligand>
</feature>
<feature type="modified residue" description="N6-(pyridoxal phosphate)lysine" evidence="5 6">
    <location>
        <position position="36"/>
    </location>
</feature>
<comment type="catalytic activity">
    <reaction evidence="1 5">
        <text>L-alanine = D-alanine</text>
        <dbReference type="Rhea" id="RHEA:20249"/>
        <dbReference type="ChEBI" id="CHEBI:57416"/>
        <dbReference type="ChEBI" id="CHEBI:57972"/>
        <dbReference type="EC" id="5.1.1.1"/>
    </reaction>
</comment>
<dbReference type="NCBIfam" id="TIGR00492">
    <property type="entry name" value="alr"/>
    <property type="match status" value="1"/>
</dbReference>
<evidence type="ECO:0000256" key="5">
    <source>
        <dbReference type="HAMAP-Rule" id="MF_01201"/>
    </source>
</evidence>
<dbReference type="SUPFAM" id="SSF50621">
    <property type="entry name" value="Alanine racemase C-terminal domain-like"/>
    <property type="match status" value="1"/>
</dbReference>
<name>A0A8J7FVL7_9GAMM</name>
<comment type="similarity">
    <text evidence="5">Belongs to the alanine racemase family.</text>
</comment>
<dbReference type="PROSITE" id="PS00395">
    <property type="entry name" value="ALANINE_RACEMASE"/>
    <property type="match status" value="1"/>
</dbReference>
<dbReference type="InterPro" id="IPR000821">
    <property type="entry name" value="Ala_racemase"/>
</dbReference>
<keyword evidence="4 5" id="KW-0413">Isomerase</keyword>
<feature type="active site" description="Proton acceptor; specific for D-alanine" evidence="5">
    <location>
        <position position="36"/>
    </location>
</feature>
<feature type="active site" description="Proton acceptor; specific for L-alanine" evidence="5">
    <location>
        <position position="259"/>
    </location>
</feature>
<dbReference type="FunFam" id="3.20.20.10:FF:000002">
    <property type="entry name" value="Alanine racemase"/>
    <property type="match status" value="1"/>
</dbReference>
<reference evidence="9" key="1">
    <citation type="submission" date="2020-10" db="EMBL/GenBank/DDBJ databases">
        <title>Bacterium isolated from coastal waters sediment.</title>
        <authorList>
            <person name="Chen R.-J."/>
            <person name="Lu D.-C."/>
            <person name="Zhu K.-L."/>
            <person name="Du Z.-J."/>
        </authorList>
    </citation>
    <scope>NUCLEOTIDE SEQUENCE</scope>
    <source>
        <strain evidence="9">N1Y112</strain>
    </source>
</reference>
<dbReference type="InterPro" id="IPR029066">
    <property type="entry name" value="PLP-binding_barrel"/>
</dbReference>
<dbReference type="PANTHER" id="PTHR30511:SF0">
    <property type="entry name" value="ALANINE RACEMASE, CATABOLIC-RELATED"/>
    <property type="match status" value="1"/>
</dbReference>
<dbReference type="UniPathway" id="UPA00042">
    <property type="reaction ID" value="UER00497"/>
</dbReference>
<proteinExistence type="inferred from homology"/>
<evidence type="ECO:0000256" key="1">
    <source>
        <dbReference type="ARBA" id="ARBA00000316"/>
    </source>
</evidence>
<sequence length="373" mass="41098">MFYRDTWVEVDLDRIAENVSNIKRHAGFENLYAVVKANAYGHGDVEVARAALDAGANMLAVAFLDEALNLRREIRDVPVLVMGPIRPADIAVAAEQNIDVTAHDLNWIEAAAGYQGVPANVHLKIDSGMHRIGVTNAESFAKACSMLDAETNLNLIGLFTHFATADGCVDHYQNQIDKVKAITADTDLSRFKYVHQSNSAALLRHPQQTAANGGRLGISMYGLAPSDEFELPCELKQAFSLHSRITQVKRLKAGDKVGYGATFEAEEDMLVGVMPIGYADGWLRYHQNRPVEINGKEYPIVGRVCMDQTMIRVDESVCVGDQVSLINDNITVDNAAQDLGTINYEIVCSISDRVPRVYKRGGETVSVRNDRFK</sequence>
<dbReference type="EMBL" id="JADEYS010000013">
    <property type="protein sequence ID" value="MBE9398175.1"/>
    <property type="molecule type" value="Genomic_DNA"/>
</dbReference>
<dbReference type="PANTHER" id="PTHR30511">
    <property type="entry name" value="ALANINE RACEMASE"/>
    <property type="match status" value="1"/>
</dbReference>
<evidence type="ECO:0000313" key="9">
    <source>
        <dbReference type="EMBL" id="MBE9398175.1"/>
    </source>
</evidence>
<dbReference type="GO" id="GO:0030632">
    <property type="term" value="P:D-alanine biosynthetic process"/>
    <property type="evidence" value="ECO:0007669"/>
    <property type="project" value="UniProtKB-UniRule"/>
</dbReference>
<dbReference type="InterPro" id="IPR020622">
    <property type="entry name" value="Ala_racemase_pyridoxalP-BS"/>
</dbReference>
<dbReference type="GO" id="GO:0005829">
    <property type="term" value="C:cytosol"/>
    <property type="evidence" value="ECO:0007669"/>
    <property type="project" value="TreeGrafter"/>
</dbReference>
<dbReference type="CDD" id="cd00430">
    <property type="entry name" value="PLPDE_III_AR"/>
    <property type="match status" value="1"/>
</dbReference>
<dbReference type="GO" id="GO:0009252">
    <property type="term" value="P:peptidoglycan biosynthetic process"/>
    <property type="evidence" value="ECO:0007669"/>
    <property type="project" value="TreeGrafter"/>
</dbReference>
<keyword evidence="3 5" id="KW-0663">Pyridoxal phosphate</keyword>